<proteinExistence type="predicted"/>
<evidence type="ECO:0000313" key="2">
    <source>
        <dbReference type="Proteomes" id="UP000520814"/>
    </source>
</evidence>
<accession>A0A7W9STG4</accession>
<reference evidence="1 2" key="1">
    <citation type="submission" date="2020-08" db="EMBL/GenBank/DDBJ databases">
        <title>Genomic Encyclopedia of Type Strains, Phase IV (KMG-IV): sequencing the most valuable type-strain genomes for metagenomic binning, comparative biology and taxonomic classification.</title>
        <authorList>
            <person name="Goeker M."/>
        </authorList>
    </citation>
    <scope>NUCLEOTIDE SEQUENCE [LARGE SCALE GENOMIC DNA]</scope>
    <source>
        <strain evidence="1 2">DSM 23562</strain>
    </source>
</reference>
<dbReference type="Proteomes" id="UP000520814">
    <property type="component" value="Unassembled WGS sequence"/>
</dbReference>
<evidence type="ECO:0000313" key="1">
    <source>
        <dbReference type="EMBL" id="MBB6052541.1"/>
    </source>
</evidence>
<organism evidence="1 2">
    <name type="scientific">Armatimonas rosea</name>
    <dbReference type="NCBI Taxonomy" id="685828"/>
    <lineage>
        <taxon>Bacteria</taxon>
        <taxon>Bacillati</taxon>
        <taxon>Armatimonadota</taxon>
        <taxon>Armatimonadia</taxon>
        <taxon>Armatimonadales</taxon>
        <taxon>Armatimonadaceae</taxon>
        <taxon>Armatimonas</taxon>
    </lineage>
</organism>
<gene>
    <name evidence="1" type="ORF">HNQ39_004362</name>
</gene>
<dbReference type="AlphaFoldDB" id="A0A7W9STG4"/>
<dbReference type="RefSeq" id="WP_184201759.1">
    <property type="nucleotide sequence ID" value="NZ_JACHGW010000004.1"/>
</dbReference>
<keyword evidence="2" id="KW-1185">Reference proteome</keyword>
<name>A0A7W9STG4_ARMRO</name>
<sequence>MPSDEIEPDYNLLRDPAVQAALKLSANQRAEIARREREAGAQLRAELAENPGLRAEQISPAGKLAGRVNLRLKTVTLTPEQRRGLVARTLWQRGAEAILMASEALKLTPQQNKRLHNAWESLQKAHLAERLAYMKAHHVPPSGSKSPWNFGHLTAPQVKAVNDWCVAQDQQLDTKKWRVAAQVLDGKQRRRLTELLGREPF</sequence>
<protein>
    <submittedName>
        <fullName evidence="1">Uncharacterized protein</fullName>
    </submittedName>
</protein>
<dbReference type="EMBL" id="JACHGW010000004">
    <property type="protein sequence ID" value="MBB6052541.1"/>
    <property type="molecule type" value="Genomic_DNA"/>
</dbReference>
<comment type="caution">
    <text evidence="1">The sequence shown here is derived from an EMBL/GenBank/DDBJ whole genome shotgun (WGS) entry which is preliminary data.</text>
</comment>